<gene>
    <name evidence="3" type="ORF">D6D19_10658</name>
</gene>
<feature type="region of interest" description="Disordered" evidence="1">
    <location>
        <begin position="1"/>
        <end position="26"/>
    </location>
</feature>
<dbReference type="PANTHER" id="PTHR22891">
    <property type="entry name" value="EUKARYOTIC TRANSLATION INITIATION FACTOR 2C"/>
    <property type="match status" value="1"/>
</dbReference>
<reference evidence="3 4" key="1">
    <citation type="submission" date="2018-10" db="EMBL/GenBank/DDBJ databases">
        <title>Fifty Aureobasidium pullulans genomes reveal a recombining polyextremotolerant generalist.</title>
        <authorList>
            <person name="Gostincar C."/>
            <person name="Turk M."/>
            <person name="Zajc J."/>
            <person name="Gunde-Cimerman N."/>
        </authorList>
    </citation>
    <scope>NUCLEOTIDE SEQUENCE [LARGE SCALE GENOMIC DNA]</scope>
    <source>
        <strain evidence="3 4">EXF-10659</strain>
    </source>
</reference>
<accession>A0A4S8YYE6</accession>
<name>A0A4S8YYE6_AURPU</name>
<dbReference type="InterPro" id="IPR036397">
    <property type="entry name" value="RNaseH_sf"/>
</dbReference>
<dbReference type="GO" id="GO:0003676">
    <property type="term" value="F:nucleic acid binding"/>
    <property type="evidence" value="ECO:0007669"/>
    <property type="project" value="InterPro"/>
</dbReference>
<organism evidence="3 4">
    <name type="scientific">Aureobasidium pullulans</name>
    <name type="common">Black yeast</name>
    <name type="synonym">Pullularia pullulans</name>
    <dbReference type="NCBI Taxonomy" id="5580"/>
    <lineage>
        <taxon>Eukaryota</taxon>
        <taxon>Fungi</taxon>
        <taxon>Dikarya</taxon>
        <taxon>Ascomycota</taxon>
        <taxon>Pezizomycotina</taxon>
        <taxon>Dothideomycetes</taxon>
        <taxon>Dothideomycetidae</taxon>
        <taxon>Dothideales</taxon>
        <taxon>Saccotheciaceae</taxon>
        <taxon>Aureobasidium</taxon>
    </lineage>
</organism>
<dbReference type="Pfam" id="PF02171">
    <property type="entry name" value="Piwi"/>
    <property type="match status" value="1"/>
</dbReference>
<sequence length="277" mass="30098">MMLSLRSSPSESNPSRKKDRNAARAGKNGRRWYKDFGLGCTSTIFGPVNSKKAHLDNSVTYAAHGAALPPAYRDPSIYYAASNADPASFAQEAFQLAGNKHNSRPQLLMFILQDRNNITHGEIKRYCECKLGIPPQCVQYAHVQKAPAQYISNVLMKFNAKLGGFTNTVFGPVTSKKAFLDNSVVIIGADVSHAAPGLNGPSMAAMTVSMNDNATRYAAAIEASDHRVETITDETIENIEKHIISPIENGWSTQAGQGKIPATVVYFRDGISESQFA</sequence>
<dbReference type="InterPro" id="IPR003165">
    <property type="entry name" value="Piwi"/>
</dbReference>
<protein>
    <submittedName>
        <fullName evidence="3">Piwi-domain-containing protein</fullName>
    </submittedName>
</protein>
<feature type="domain" description="Piwi" evidence="2">
    <location>
        <begin position="107"/>
        <end position="277"/>
    </location>
</feature>
<evidence type="ECO:0000313" key="3">
    <source>
        <dbReference type="EMBL" id="THW55945.1"/>
    </source>
</evidence>
<evidence type="ECO:0000313" key="4">
    <source>
        <dbReference type="Proteomes" id="UP000308802"/>
    </source>
</evidence>
<proteinExistence type="predicted"/>
<dbReference type="SUPFAM" id="SSF53098">
    <property type="entry name" value="Ribonuclease H-like"/>
    <property type="match status" value="1"/>
</dbReference>
<dbReference type="PROSITE" id="PS50822">
    <property type="entry name" value="PIWI"/>
    <property type="match status" value="1"/>
</dbReference>
<feature type="compositionally biased region" description="Low complexity" evidence="1">
    <location>
        <begin position="1"/>
        <end position="13"/>
    </location>
</feature>
<dbReference type="Gene3D" id="3.30.420.10">
    <property type="entry name" value="Ribonuclease H-like superfamily/Ribonuclease H"/>
    <property type="match status" value="1"/>
</dbReference>
<comment type="caution">
    <text evidence="3">The sequence shown here is derived from an EMBL/GenBank/DDBJ whole genome shotgun (WGS) entry which is preliminary data.</text>
</comment>
<dbReference type="InterPro" id="IPR012337">
    <property type="entry name" value="RNaseH-like_sf"/>
</dbReference>
<evidence type="ECO:0000256" key="1">
    <source>
        <dbReference type="SAM" id="MobiDB-lite"/>
    </source>
</evidence>
<evidence type="ECO:0000259" key="2">
    <source>
        <dbReference type="PROSITE" id="PS50822"/>
    </source>
</evidence>
<dbReference type="Gene3D" id="3.40.50.2300">
    <property type="match status" value="1"/>
</dbReference>
<dbReference type="AlphaFoldDB" id="A0A4S8YYE6"/>
<dbReference type="EMBL" id="QZAO01000920">
    <property type="protein sequence ID" value="THW55945.1"/>
    <property type="molecule type" value="Genomic_DNA"/>
</dbReference>
<dbReference type="Proteomes" id="UP000308802">
    <property type="component" value="Unassembled WGS sequence"/>
</dbReference>